<proteinExistence type="predicted"/>
<organism evidence="2 3">
    <name type="scientific">Solanum commersonii</name>
    <name type="common">Commerson's wild potato</name>
    <name type="synonym">Commerson's nightshade</name>
    <dbReference type="NCBI Taxonomy" id="4109"/>
    <lineage>
        <taxon>Eukaryota</taxon>
        <taxon>Viridiplantae</taxon>
        <taxon>Streptophyta</taxon>
        <taxon>Embryophyta</taxon>
        <taxon>Tracheophyta</taxon>
        <taxon>Spermatophyta</taxon>
        <taxon>Magnoliopsida</taxon>
        <taxon>eudicotyledons</taxon>
        <taxon>Gunneridae</taxon>
        <taxon>Pentapetalae</taxon>
        <taxon>asterids</taxon>
        <taxon>lamiids</taxon>
        <taxon>Solanales</taxon>
        <taxon>Solanaceae</taxon>
        <taxon>Solanoideae</taxon>
        <taxon>Solaneae</taxon>
        <taxon>Solanum</taxon>
    </lineage>
</organism>
<sequence>MQCVPPIYVTQAQPSVTLTSIVDPYELLEKELKLKEEECDKEMRELREEVRNKKTTETFREYAICWRSEAARVRPPVDENEMKYIFIKAQDNMYYERMLLMTGAKFTDLVKTGEALEEGIKSRRVTNFTAL</sequence>
<name>A0A9J5W5V7_SOLCO</name>
<dbReference type="PANTHER" id="PTHR32108:SF10">
    <property type="entry name" value="G-PATCH DOMAIN-CONTAINING PROTEIN"/>
    <property type="match status" value="1"/>
</dbReference>
<dbReference type="OrthoDB" id="999035at2759"/>
<keyword evidence="1" id="KW-0175">Coiled coil</keyword>
<accession>A0A9J5W5V7</accession>
<evidence type="ECO:0000256" key="1">
    <source>
        <dbReference type="SAM" id="Coils"/>
    </source>
</evidence>
<gene>
    <name evidence="2" type="ORF">H5410_060591</name>
</gene>
<comment type="caution">
    <text evidence="2">The sequence shown here is derived from an EMBL/GenBank/DDBJ whole genome shotgun (WGS) entry which is preliminary data.</text>
</comment>
<evidence type="ECO:0000313" key="2">
    <source>
        <dbReference type="EMBL" id="KAG5570825.1"/>
    </source>
</evidence>
<reference evidence="2 3" key="1">
    <citation type="submission" date="2020-09" db="EMBL/GenBank/DDBJ databases">
        <title>De no assembly of potato wild relative species, Solanum commersonii.</title>
        <authorList>
            <person name="Cho K."/>
        </authorList>
    </citation>
    <scope>NUCLEOTIDE SEQUENCE [LARGE SCALE GENOMIC DNA]</scope>
    <source>
        <strain evidence="2">LZ3.2</strain>
        <tissue evidence="2">Leaf</tissue>
    </source>
</reference>
<dbReference type="EMBL" id="JACXVP010000012">
    <property type="protein sequence ID" value="KAG5570825.1"/>
    <property type="molecule type" value="Genomic_DNA"/>
</dbReference>
<evidence type="ECO:0000313" key="3">
    <source>
        <dbReference type="Proteomes" id="UP000824120"/>
    </source>
</evidence>
<feature type="coiled-coil region" evidence="1">
    <location>
        <begin position="25"/>
        <end position="56"/>
    </location>
</feature>
<dbReference type="Proteomes" id="UP000824120">
    <property type="component" value="Chromosome 12"/>
</dbReference>
<dbReference type="AlphaFoldDB" id="A0A9J5W5V7"/>
<keyword evidence="3" id="KW-1185">Reference proteome</keyword>
<dbReference type="PANTHER" id="PTHR32108">
    <property type="entry name" value="DNA-DIRECTED RNA POLYMERASE SUBUNIT ALPHA"/>
    <property type="match status" value="1"/>
</dbReference>
<protein>
    <submittedName>
        <fullName evidence="2">Uncharacterized protein</fullName>
    </submittedName>
</protein>